<dbReference type="InterPro" id="IPR036514">
    <property type="entry name" value="SGNH_hydro_sf"/>
</dbReference>
<protein>
    <recommendedName>
        <fullName evidence="7">SGNH hydrolase-type esterase domain-containing protein</fullName>
    </recommendedName>
</protein>
<dbReference type="InterPro" id="IPR001087">
    <property type="entry name" value="GDSL"/>
</dbReference>
<gene>
    <name evidence="5" type="ORF">EJB05_39275</name>
</gene>
<dbReference type="PANTHER" id="PTHR46020:SF4">
    <property type="entry name" value="OS04G0650200 PROTEIN"/>
    <property type="match status" value="1"/>
</dbReference>
<keyword evidence="4" id="KW-0732">Signal</keyword>
<evidence type="ECO:0000256" key="4">
    <source>
        <dbReference type="SAM" id="SignalP"/>
    </source>
</evidence>
<reference evidence="5 6" key="1">
    <citation type="journal article" date="2019" name="Sci. Rep.">
        <title>A high-quality genome of Eragrostis curvula grass provides insights into Poaceae evolution and supports new strategies to enhance forage quality.</title>
        <authorList>
            <person name="Carballo J."/>
            <person name="Santos B.A.C.M."/>
            <person name="Zappacosta D."/>
            <person name="Garbus I."/>
            <person name="Selva J.P."/>
            <person name="Gallo C.A."/>
            <person name="Diaz A."/>
            <person name="Albertini E."/>
            <person name="Caccamo M."/>
            <person name="Echenique V."/>
        </authorList>
    </citation>
    <scope>NUCLEOTIDE SEQUENCE [LARGE SCALE GENOMIC DNA]</scope>
    <source>
        <strain evidence="6">cv. Victoria</strain>
        <tissue evidence="5">Leaf</tissue>
    </source>
</reference>
<comment type="similarity">
    <text evidence="1">Belongs to the 'GDSL' lipolytic enzyme family.</text>
</comment>
<feature type="signal peptide" evidence="4">
    <location>
        <begin position="1"/>
        <end position="24"/>
    </location>
</feature>
<feature type="non-terminal residue" evidence="5">
    <location>
        <position position="1"/>
    </location>
</feature>
<evidence type="ECO:0008006" key="7">
    <source>
        <dbReference type="Google" id="ProtNLM"/>
    </source>
</evidence>
<comment type="caution">
    <text evidence="5">The sequence shown here is derived from an EMBL/GenBank/DDBJ whole genome shotgun (WGS) entry which is preliminary data.</text>
</comment>
<dbReference type="Pfam" id="PF00657">
    <property type="entry name" value="Lipase_GDSL"/>
    <property type="match status" value="1"/>
</dbReference>
<feature type="chain" id="PRO_5023888815" description="SGNH hydrolase-type esterase domain-containing protein" evidence="4">
    <location>
        <begin position="25"/>
        <end position="350"/>
    </location>
</feature>
<dbReference type="GO" id="GO:0016788">
    <property type="term" value="F:hydrolase activity, acting on ester bonds"/>
    <property type="evidence" value="ECO:0007669"/>
    <property type="project" value="InterPro"/>
</dbReference>
<evidence type="ECO:0000313" key="5">
    <source>
        <dbReference type="EMBL" id="TVU15737.1"/>
    </source>
</evidence>
<dbReference type="GO" id="GO:0006629">
    <property type="term" value="P:lipid metabolic process"/>
    <property type="evidence" value="ECO:0007669"/>
    <property type="project" value="UniProtKB-KW"/>
</dbReference>
<dbReference type="SUPFAM" id="SSF52266">
    <property type="entry name" value="SGNH hydrolase"/>
    <property type="match status" value="1"/>
</dbReference>
<evidence type="ECO:0000256" key="2">
    <source>
        <dbReference type="ARBA" id="ARBA00022801"/>
    </source>
</evidence>
<dbReference type="PANTHER" id="PTHR46020">
    <property type="entry name" value="OSJNBB0059K02.9 PROTEIN"/>
    <property type="match status" value="1"/>
</dbReference>
<dbReference type="Proteomes" id="UP000324897">
    <property type="component" value="Unassembled WGS sequence"/>
</dbReference>
<dbReference type="Gramene" id="TVU15737">
    <property type="protein sequence ID" value="TVU15737"/>
    <property type="gene ID" value="EJB05_39275"/>
</dbReference>
<accession>A0A5J9TX26</accession>
<dbReference type="OrthoDB" id="583516at2759"/>
<dbReference type="EMBL" id="RWGY01000031">
    <property type="protein sequence ID" value="TVU15737.1"/>
    <property type="molecule type" value="Genomic_DNA"/>
</dbReference>
<evidence type="ECO:0000256" key="1">
    <source>
        <dbReference type="ARBA" id="ARBA00008668"/>
    </source>
</evidence>
<keyword evidence="3" id="KW-0443">Lipid metabolism</keyword>
<evidence type="ECO:0000313" key="6">
    <source>
        <dbReference type="Proteomes" id="UP000324897"/>
    </source>
</evidence>
<organism evidence="5 6">
    <name type="scientific">Eragrostis curvula</name>
    <name type="common">weeping love grass</name>
    <dbReference type="NCBI Taxonomy" id="38414"/>
    <lineage>
        <taxon>Eukaryota</taxon>
        <taxon>Viridiplantae</taxon>
        <taxon>Streptophyta</taxon>
        <taxon>Embryophyta</taxon>
        <taxon>Tracheophyta</taxon>
        <taxon>Spermatophyta</taxon>
        <taxon>Magnoliopsida</taxon>
        <taxon>Liliopsida</taxon>
        <taxon>Poales</taxon>
        <taxon>Poaceae</taxon>
        <taxon>PACMAD clade</taxon>
        <taxon>Chloridoideae</taxon>
        <taxon>Eragrostideae</taxon>
        <taxon>Eragrostidinae</taxon>
        <taxon>Eragrostis</taxon>
    </lineage>
</organism>
<dbReference type="AlphaFoldDB" id="A0A5J9TX26"/>
<keyword evidence="6" id="KW-1185">Reference proteome</keyword>
<sequence length="350" mass="39573">MMKPLFAGCFILLLLLDVTHHVESRNHDDRRRGRDDDESVYKLFVFGDAAADNGNYPNPGLNQGSRAWYYPYGMSDVDNDNLPSGRFSNNMVQPDFLGMVLGYDESPPPYADYKPGRRSNRIDPSGMNFANASACAWYGEPKIREQVDQFRSLITDGAITKRDLKDSVALIAFNGLDYGLITDAATDFDIRSFASIVTDEMVRIVAQLQDLGVSKVLVNTVPPLGCTPWTTSRFTDYHHCDQRANSYSDAHNRYLADKLGNKDDVMLLDVNRIMNNLLQSSKFQELKSKPCCEAKDLNGYCGQYTADHQQFTVCPDPDQYLYWDFIHPTHAGWKAIMQKLQSPIEDFLGI</sequence>
<evidence type="ECO:0000256" key="3">
    <source>
        <dbReference type="ARBA" id="ARBA00023098"/>
    </source>
</evidence>
<name>A0A5J9TX26_9POAL</name>
<dbReference type="Gene3D" id="3.40.50.1110">
    <property type="entry name" value="SGNH hydrolase"/>
    <property type="match status" value="1"/>
</dbReference>
<proteinExistence type="inferred from homology"/>
<keyword evidence="2" id="KW-0378">Hydrolase</keyword>